<evidence type="ECO:0000256" key="1">
    <source>
        <dbReference type="SAM" id="Phobius"/>
    </source>
</evidence>
<evidence type="ECO:0000313" key="3">
    <source>
        <dbReference type="EMBL" id="KAJ0392732.1"/>
    </source>
</evidence>
<keyword evidence="1" id="KW-0472">Membrane</keyword>
<dbReference type="GO" id="GO:0004674">
    <property type="term" value="F:protein serine/threonine kinase activity"/>
    <property type="evidence" value="ECO:0007669"/>
    <property type="project" value="TreeGrafter"/>
</dbReference>
<dbReference type="GO" id="GO:0005524">
    <property type="term" value="F:ATP binding"/>
    <property type="evidence" value="ECO:0007669"/>
    <property type="project" value="InterPro"/>
</dbReference>
<gene>
    <name evidence="3" type="ORF">P43SY_003864</name>
</gene>
<accession>A0AAD5Q2H1</accession>
<dbReference type="Proteomes" id="UP001209570">
    <property type="component" value="Unassembled WGS sequence"/>
</dbReference>
<dbReference type="PANTHER" id="PTHR44329:SF214">
    <property type="entry name" value="PROTEIN KINASE DOMAIN-CONTAINING PROTEIN"/>
    <property type="match status" value="1"/>
</dbReference>
<evidence type="ECO:0000259" key="2">
    <source>
        <dbReference type="PROSITE" id="PS50011"/>
    </source>
</evidence>
<dbReference type="SUPFAM" id="SSF56112">
    <property type="entry name" value="Protein kinase-like (PK-like)"/>
    <property type="match status" value="1"/>
</dbReference>
<dbReference type="AlphaFoldDB" id="A0AAD5Q2H1"/>
<dbReference type="EMBL" id="JAKCXM010000582">
    <property type="protein sequence ID" value="KAJ0392732.1"/>
    <property type="molecule type" value="Genomic_DNA"/>
</dbReference>
<dbReference type="InterPro" id="IPR011009">
    <property type="entry name" value="Kinase-like_dom_sf"/>
</dbReference>
<dbReference type="InterPro" id="IPR000719">
    <property type="entry name" value="Prot_kinase_dom"/>
</dbReference>
<sequence>MRRDETIRFNGTSSDFGAQFYRLHKRGVSLDPLPLTTRELPQAVQHRLLAAVSAKPAFEELPGLLQRALLWDSGFAQDSRGQWVEIRTLGGIPMAQLALPIDSVKSVGCDVLTCSQPGGAAWYALQNCSARQLGSIARCATSPLTDSDGSNLLVWAAGGDPTAIPEISVHRHRWVSDGAAQTMAVIHSVPKRLIPPMGTCFLNPDVHESAYGSVAIPCLTIDSIGADLSQRFAVPPPSALVTTWLENPSRTRLSRDNGFSLVLLAPVLVAVVALGGGLSFFFLGRRSRRPSFTPTVPAMSPTPREIASGFATPTTEFRELSKLPTKASPPSFWKKLLSRSSTSNAMGVEASAAPVKDEYSIAGIPRIPFESISLTKRIGRGGFTEVFYGTHRGRDVVVKCLANEQRWKPSQVERFQADIKALVALHHERLVQVLGVTWDSQARLCVVSEFMAGGDLRSTLDRFYFQSRAIGFDRDKILIALHVAEALAFLHSREPPVRHRHLTSRNVLLSPAMEAKLADPGVVLDAVPSLWTAPEVMRGELCDVKADMFSFGVLLSELDTHALPYTHAMQAAPGRSLPLATVLQKVAGGRVTVRFTPPAALAVDLVELGRQCVVLAPQDRPSAAEAHSRIHVVWQSLAAEARIATPSEYADGDASALHATPRDASRSFIY</sequence>
<dbReference type="PANTHER" id="PTHR44329">
    <property type="entry name" value="SERINE/THREONINE-PROTEIN KINASE TNNI3K-RELATED"/>
    <property type="match status" value="1"/>
</dbReference>
<keyword evidence="1" id="KW-1133">Transmembrane helix</keyword>
<dbReference type="Pfam" id="PF07714">
    <property type="entry name" value="PK_Tyr_Ser-Thr"/>
    <property type="match status" value="1"/>
</dbReference>
<organism evidence="3 4">
    <name type="scientific">Pythium insidiosum</name>
    <name type="common">Pythiosis disease agent</name>
    <dbReference type="NCBI Taxonomy" id="114742"/>
    <lineage>
        <taxon>Eukaryota</taxon>
        <taxon>Sar</taxon>
        <taxon>Stramenopiles</taxon>
        <taxon>Oomycota</taxon>
        <taxon>Peronosporomycetes</taxon>
        <taxon>Pythiales</taxon>
        <taxon>Pythiaceae</taxon>
        <taxon>Pythium</taxon>
    </lineage>
</organism>
<dbReference type="Gene3D" id="1.10.510.10">
    <property type="entry name" value="Transferase(Phosphotransferase) domain 1"/>
    <property type="match status" value="1"/>
</dbReference>
<comment type="caution">
    <text evidence="3">The sequence shown here is derived from an EMBL/GenBank/DDBJ whole genome shotgun (WGS) entry which is preliminary data.</text>
</comment>
<feature type="domain" description="Protein kinase" evidence="2">
    <location>
        <begin position="372"/>
        <end position="630"/>
    </location>
</feature>
<dbReference type="InterPro" id="IPR051681">
    <property type="entry name" value="Ser/Thr_Kinases-Pseudokinases"/>
</dbReference>
<name>A0AAD5Q2H1_PYTIN</name>
<feature type="transmembrane region" description="Helical" evidence="1">
    <location>
        <begin position="259"/>
        <end position="283"/>
    </location>
</feature>
<keyword evidence="1" id="KW-0812">Transmembrane</keyword>
<keyword evidence="4" id="KW-1185">Reference proteome</keyword>
<dbReference type="Gene3D" id="3.30.200.20">
    <property type="entry name" value="Phosphorylase Kinase, domain 1"/>
    <property type="match status" value="1"/>
</dbReference>
<dbReference type="PROSITE" id="PS50011">
    <property type="entry name" value="PROTEIN_KINASE_DOM"/>
    <property type="match status" value="1"/>
</dbReference>
<protein>
    <recommendedName>
        <fullName evidence="2">Protein kinase domain-containing protein</fullName>
    </recommendedName>
</protein>
<proteinExistence type="predicted"/>
<dbReference type="InterPro" id="IPR001245">
    <property type="entry name" value="Ser-Thr/Tyr_kinase_cat_dom"/>
</dbReference>
<evidence type="ECO:0000313" key="4">
    <source>
        <dbReference type="Proteomes" id="UP001209570"/>
    </source>
</evidence>
<reference evidence="3" key="1">
    <citation type="submission" date="2021-12" db="EMBL/GenBank/DDBJ databases">
        <title>Prjna785345.</title>
        <authorList>
            <person name="Rujirawat T."/>
            <person name="Krajaejun T."/>
        </authorList>
    </citation>
    <scope>NUCLEOTIDE SEQUENCE</scope>
    <source>
        <strain evidence="3">Pi057C3</strain>
    </source>
</reference>